<organism evidence="2 3">
    <name type="scientific">Pelagirhabdus alkalitolerans</name>
    <dbReference type="NCBI Taxonomy" id="1612202"/>
    <lineage>
        <taxon>Bacteria</taxon>
        <taxon>Bacillati</taxon>
        <taxon>Bacillota</taxon>
        <taxon>Bacilli</taxon>
        <taxon>Bacillales</taxon>
        <taxon>Bacillaceae</taxon>
        <taxon>Pelagirhabdus</taxon>
    </lineage>
</organism>
<feature type="domain" description="HD/PDEase" evidence="1">
    <location>
        <begin position="23"/>
        <end position="135"/>
    </location>
</feature>
<dbReference type="Proteomes" id="UP000242949">
    <property type="component" value="Unassembled WGS sequence"/>
</dbReference>
<dbReference type="Gene3D" id="1.20.58.1910">
    <property type="match status" value="1"/>
</dbReference>
<dbReference type="InterPro" id="IPR003607">
    <property type="entry name" value="HD/PDEase_dom"/>
</dbReference>
<protein>
    <recommendedName>
        <fullName evidence="1">HD/PDEase domain-containing protein</fullName>
    </recommendedName>
</protein>
<proteinExistence type="predicted"/>
<evidence type="ECO:0000259" key="1">
    <source>
        <dbReference type="SMART" id="SM00471"/>
    </source>
</evidence>
<dbReference type="PANTHER" id="PTHR33594">
    <property type="entry name" value="SUPERFAMILY HYDROLASE, PUTATIVE (AFU_ORTHOLOGUE AFUA_1G03035)-RELATED"/>
    <property type="match status" value="1"/>
</dbReference>
<gene>
    <name evidence="2" type="ORF">SAMN05421734_102385</name>
</gene>
<keyword evidence="3" id="KW-1185">Reference proteome</keyword>
<name>A0A1G6H9P6_9BACI</name>
<dbReference type="SUPFAM" id="SSF109604">
    <property type="entry name" value="HD-domain/PDEase-like"/>
    <property type="match status" value="1"/>
</dbReference>
<sequence length="202" mass="23145">MTDEIIDVDKIKAFVFEQFDHDASGHDALHMQRVAYWARKIAIDEKEDAQLAEITGWVHDCLDDKLFNNIEQQRQLLSETLQAAGLSSSVIQHIINAIETVSFRKQKQTESKLAQIVQDADRLDAIGAIGIARAFTYGSTVNQPMYDHDQKATIDHFDDKLFKLKDQMHTHLAIQTATERTEFLKAFYDQFHSEIAEVDHDI</sequence>
<dbReference type="InterPro" id="IPR006674">
    <property type="entry name" value="HD_domain"/>
</dbReference>
<dbReference type="STRING" id="1612202.SAMN05421734_102385"/>
<accession>A0A1G6H9P6</accession>
<dbReference type="SMART" id="SM00471">
    <property type="entry name" value="HDc"/>
    <property type="match status" value="1"/>
</dbReference>
<dbReference type="Gene3D" id="1.10.472.50">
    <property type="entry name" value="HD-domain/PDEase-like"/>
    <property type="match status" value="1"/>
</dbReference>
<dbReference type="RefSeq" id="WP_090793511.1">
    <property type="nucleotide sequence ID" value="NZ_FMYI01000002.1"/>
</dbReference>
<reference evidence="3" key="1">
    <citation type="submission" date="2016-09" db="EMBL/GenBank/DDBJ databases">
        <authorList>
            <person name="Varghese N."/>
            <person name="Submissions S."/>
        </authorList>
    </citation>
    <scope>NUCLEOTIDE SEQUENCE [LARGE SCALE GENOMIC DNA]</scope>
    <source>
        <strain evidence="3">S5</strain>
    </source>
</reference>
<dbReference type="PANTHER" id="PTHR33594:SF1">
    <property type="entry name" value="HD_PDEASE DOMAIN-CONTAINING PROTEIN"/>
    <property type="match status" value="1"/>
</dbReference>
<dbReference type="AlphaFoldDB" id="A0A1G6H9P6"/>
<dbReference type="EMBL" id="FMYI01000002">
    <property type="protein sequence ID" value="SDB90864.1"/>
    <property type="molecule type" value="Genomic_DNA"/>
</dbReference>
<evidence type="ECO:0000313" key="3">
    <source>
        <dbReference type="Proteomes" id="UP000242949"/>
    </source>
</evidence>
<dbReference type="Pfam" id="PF01966">
    <property type="entry name" value="HD"/>
    <property type="match status" value="1"/>
</dbReference>
<dbReference type="OrthoDB" id="9797344at2"/>
<evidence type="ECO:0000313" key="2">
    <source>
        <dbReference type="EMBL" id="SDB90864.1"/>
    </source>
</evidence>